<evidence type="ECO:0000313" key="4">
    <source>
        <dbReference type="Proteomes" id="UP001183648"/>
    </source>
</evidence>
<accession>A0ABU2C1N9</accession>
<organism evidence="3 4">
    <name type="scientific">Nocardioides marmoribigeumensis</name>
    <dbReference type="NCBI Taxonomy" id="433649"/>
    <lineage>
        <taxon>Bacteria</taxon>
        <taxon>Bacillati</taxon>
        <taxon>Actinomycetota</taxon>
        <taxon>Actinomycetes</taxon>
        <taxon>Propionibacteriales</taxon>
        <taxon>Nocardioidaceae</taxon>
        <taxon>Nocardioides</taxon>
    </lineage>
</organism>
<evidence type="ECO:0008006" key="5">
    <source>
        <dbReference type="Google" id="ProtNLM"/>
    </source>
</evidence>
<keyword evidence="2" id="KW-0472">Membrane</keyword>
<evidence type="ECO:0000313" key="3">
    <source>
        <dbReference type="EMBL" id="MDR7364556.1"/>
    </source>
</evidence>
<evidence type="ECO:0000256" key="2">
    <source>
        <dbReference type="SAM" id="Phobius"/>
    </source>
</evidence>
<keyword evidence="2" id="KW-1133">Transmembrane helix</keyword>
<keyword evidence="4" id="KW-1185">Reference proteome</keyword>
<gene>
    <name evidence="3" type="ORF">J2S63_004109</name>
</gene>
<keyword evidence="2" id="KW-0812">Transmembrane</keyword>
<dbReference type="EMBL" id="JAVDYG010000001">
    <property type="protein sequence ID" value="MDR7364556.1"/>
    <property type="molecule type" value="Genomic_DNA"/>
</dbReference>
<dbReference type="Proteomes" id="UP001183648">
    <property type="component" value="Unassembled WGS sequence"/>
</dbReference>
<reference evidence="3 4" key="1">
    <citation type="submission" date="2023-07" db="EMBL/GenBank/DDBJ databases">
        <title>Sequencing the genomes of 1000 actinobacteria strains.</title>
        <authorList>
            <person name="Klenk H.-P."/>
        </authorList>
    </citation>
    <scope>NUCLEOTIDE SEQUENCE [LARGE SCALE GENOMIC DNA]</scope>
    <source>
        <strain evidence="3 4">DSM 19426</strain>
    </source>
</reference>
<evidence type="ECO:0000256" key="1">
    <source>
        <dbReference type="SAM" id="MobiDB-lite"/>
    </source>
</evidence>
<comment type="caution">
    <text evidence="3">The sequence shown here is derived from an EMBL/GenBank/DDBJ whole genome shotgun (WGS) entry which is preliminary data.</text>
</comment>
<sequence>MNLDDELDRRLTEAGESWRAAHPLPDVQLPGRRPRPAWVAPLAAAAAVALLAGGATVAVEATRGHRDGSAPPADTGQRRWDPDLPPGLLPAEVPGAVPPVNQVVEAPRAEAAGRYDPAPSEAAGARPCTAADVRFNIEPSSPVAERLTLTAARPDVRCSVGRMPFLQFAAGERNVEVPTDYADPEPGDWPASVLVTGDRRAVLETQYAWCDAPFDTLQLFFEDNSRQDIAVPTTTQSCPLTVDDTMRYRGWEPEGFTFRPVASMPVEARLVDTVEGPRGLPTWVVELTAQGRDVPLDTCPSWEVRQGAEESASWRLNCAGVQTRRADGTPYLPAGEPVRFAIWVAYGGTDAALTWRLTTPDGPVTVPLTKGPEAPTGETRQVPERDANLHLWLSNQSFEDPEVGLTVSIDGTQLLDEELKVAGQHNFVQFHFAVAAGEHQVVVTSDTGARLERTITVPARGDRWASALFWTGEKKGQQDVLDWMFQDHPIAWA</sequence>
<name>A0ABU2C1N9_9ACTN</name>
<feature type="region of interest" description="Disordered" evidence="1">
    <location>
        <begin position="1"/>
        <end position="27"/>
    </location>
</feature>
<dbReference type="RefSeq" id="WP_310306317.1">
    <property type="nucleotide sequence ID" value="NZ_BAAAPS010000006.1"/>
</dbReference>
<feature type="transmembrane region" description="Helical" evidence="2">
    <location>
        <begin position="38"/>
        <end position="59"/>
    </location>
</feature>
<protein>
    <recommendedName>
        <fullName evidence="5">DUF4232 domain-containing protein</fullName>
    </recommendedName>
</protein>
<proteinExistence type="predicted"/>